<reference evidence="1" key="1">
    <citation type="submission" date="2018-05" db="EMBL/GenBank/DDBJ databases">
        <authorList>
            <person name="Lanie J.A."/>
            <person name="Ng W.-L."/>
            <person name="Kazmierczak K.M."/>
            <person name="Andrzejewski T.M."/>
            <person name="Davidsen T.M."/>
            <person name="Wayne K.J."/>
            <person name="Tettelin H."/>
            <person name="Glass J.I."/>
            <person name="Rusch D."/>
            <person name="Podicherti R."/>
            <person name="Tsui H.-C.T."/>
            <person name="Winkler M.E."/>
        </authorList>
    </citation>
    <scope>NUCLEOTIDE SEQUENCE</scope>
</reference>
<name>A0A381QKW2_9ZZZZ</name>
<dbReference type="PROSITE" id="PS51257">
    <property type="entry name" value="PROKAR_LIPOPROTEIN"/>
    <property type="match status" value="1"/>
</dbReference>
<gene>
    <name evidence="1" type="ORF">METZ01_LOCUS32825</name>
</gene>
<accession>A0A381QKW2</accession>
<evidence type="ECO:0008006" key="2">
    <source>
        <dbReference type="Google" id="ProtNLM"/>
    </source>
</evidence>
<dbReference type="AlphaFoldDB" id="A0A381QKW2"/>
<proteinExistence type="predicted"/>
<protein>
    <recommendedName>
        <fullName evidence="2">Lipoprotein</fullName>
    </recommendedName>
</protein>
<organism evidence="1">
    <name type="scientific">marine metagenome</name>
    <dbReference type="NCBI Taxonomy" id="408172"/>
    <lineage>
        <taxon>unclassified sequences</taxon>
        <taxon>metagenomes</taxon>
        <taxon>ecological metagenomes</taxon>
    </lineage>
</organism>
<dbReference type="EMBL" id="UINC01001408">
    <property type="protein sequence ID" value="SUZ79971.1"/>
    <property type="molecule type" value="Genomic_DNA"/>
</dbReference>
<feature type="non-terminal residue" evidence="1">
    <location>
        <position position="46"/>
    </location>
</feature>
<sequence>MKYTYLIFIFLVIFSCDQNENISVIPTIIFESLEYKKSPNNISQDS</sequence>
<evidence type="ECO:0000313" key="1">
    <source>
        <dbReference type="EMBL" id="SUZ79971.1"/>
    </source>
</evidence>